<dbReference type="PANTHER" id="PTHR34475">
    <property type="match status" value="1"/>
</dbReference>
<gene>
    <name evidence="3" type="ORF">UT34_C0002G0041</name>
</gene>
<dbReference type="AlphaFoldDB" id="A0A0G0MN66"/>
<evidence type="ECO:0000256" key="1">
    <source>
        <dbReference type="SAM" id="Phobius"/>
    </source>
</evidence>
<keyword evidence="1" id="KW-0472">Membrane</keyword>
<evidence type="ECO:0000313" key="4">
    <source>
        <dbReference type="Proteomes" id="UP000034799"/>
    </source>
</evidence>
<dbReference type="InterPro" id="IPR050400">
    <property type="entry name" value="Bact_Cytoskel_RodZ"/>
</dbReference>
<keyword evidence="1" id="KW-0812">Transmembrane</keyword>
<dbReference type="Gene3D" id="2.60.40.10">
    <property type="entry name" value="Immunoglobulins"/>
    <property type="match status" value="1"/>
</dbReference>
<dbReference type="EMBL" id="LBWK01000002">
    <property type="protein sequence ID" value="KKR05534.1"/>
    <property type="molecule type" value="Genomic_DNA"/>
</dbReference>
<dbReference type="Pfam" id="PF13464">
    <property type="entry name" value="RodZ_C"/>
    <property type="match status" value="1"/>
</dbReference>
<dbReference type="InterPro" id="IPR025194">
    <property type="entry name" value="RodZ-like_C"/>
</dbReference>
<name>A0A0G0MN66_9BACT</name>
<evidence type="ECO:0000259" key="2">
    <source>
        <dbReference type="Pfam" id="PF13464"/>
    </source>
</evidence>
<dbReference type="InterPro" id="IPR010982">
    <property type="entry name" value="Lambda_DNA-bd_dom_sf"/>
</dbReference>
<organism evidence="3 4">
    <name type="scientific">candidate division WS6 bacterium GW2011_GWF2_39_15</name>
    <dbReference type="NCBI Taxonomy" id="1619100"/>
    <lineage>
        <taxon>Bacteria</taxon>
        <taxon>Candidatus Dojkabacteria</taxon>
    </lineage>
</organism>
<keyword evidence="1" id="KW-1133">Transmembrane helix</keyword>
<protein>
    <recommendedName>
        <fullName evidence="2">Cytoskeleton protein RodZ-like C-terminal domain-containing protein</fullName>
    </recommendedName>
</protein>
<accession>A0A0G0MN66</accession>
<dbReference type="Proteomes" id="UP000034799">
    <property type="component" value="Unassembled WGS sequence"/>
</dbReference>
<dbReference type="STRING" id="1619100.UT34_C0002G0041"/>
<feature type="domain" description="Cytoskeleton protein RodZ-like C-terminal" evidence="2">
    <location>
        <begin position="238"/>
        <end position="303"/>
    </location>
</feature>
<dbReference type="Pfam" id="PF13413">
    <property type="entry name" value="HTH_25"/>
    <property type="match status" value="1"/>
</dbReference>
<dbReference type="GO" id="GO:0003677">
    <property type="term" value="F:DNA binding"/>
    <property type="evidence" value="ECO:0007669"/>
    <property type="project" value="InterPro"/>
</dbReference>
<evidence type="ECO:0000313" key="3">
    <source>
        <dbReference type="EMBL" id="KKR05534.1"/>
    </source>
</evidence>
<proteinExistence type="predicted"/>
<dbReference type="InterPro" id="IPR013783">
    <property type="entry name" value="Ig-like_fold"/>
</dbReference>
<dbReference type="PANTHER" id="PTHR34475:SF1">
    <property type="entry name" value="CYTOSKELETON PROTEIN RODZ"/>
    <property type="match status" value="1"/>
</dbReference>
<dbReference type="Gene3D" id="1.10.260.40">
    <property type="entry name" value="lambda repressor-like DNA-binding domains"/>
    <property type="match status" value="1"/>
</dbReference>
<sequence length="317" mass="35701">MLTPGQILQKRRLALRKSISQVSQETKVQEKYLKMLESENYDQFASNVFINGFMKIYSEYLGLDVDKMLALYRRSDKALKEKGTSSLRNKRKLRINIKELITPLNIVLAILVITITTFFIYTISKYNQLQQNPSLTITEPQNDSVTNIAKTEIKGKTDKKSDLRINGKVVEINDSGAFVQEVIFIPGENLITIESKNNETGLNTVKTIRVVYKLEQEKEVKKEVVSAPKKFVAYIQVLSEATWLQLNIDDNQKLAQAVAPGKTANYSVTKSLQLLTGKPTLTKLYINNQEVPLVINSASGTASIECSITDNQLDCSK</sequence>
<dbReference type="Pfam" id="PF09136">
    <property type="entry name" value="Glucodextran_B"/>
    <property type="match status" value="1"/>
</dbReference>
<feature type="transmembrane region" description="Helical" evidence="1">
    <location>
        <begin position="100"/>
        <end position="123"/>
    </location>
</feature>
<reference evidence="3 4" key="1">
    <citation type="journal article" date="2015" name="Nature">
        <title>rRNA introns, odd ribosomes, and small enigmatic genomes across a large radiation of phyla.</title>
        <authorList>
            <person name="Brown C.T."/>
            <person name="Hug L.A."/>
            <person name="Thomas B.C."/>
            <person name="Sharon I."/>
            <person name="Castelle C.J."/>
            <person name="Singh A."/>
            <person name="Wilkins M.J."/>
            <person name="Williams K.H."/>
            <person name="Banfield J.F."/>
        </authorList>
    </citation>
    <scope>NUCLEOTIDE SEQUENCE [LARGE SCALE GENOMIC DNA]</scope>
</reference>
<comment type="caution">
    <text evidence="3">The sequence shown here is derived from an EMBL/GenBank/DDBJ whole genome shotgun (WGS) entry which is preliminary data.</text>
</comment>